<name>A0A7W9SHT4_9FIRM</name>
<gene>
    <name evidence="2" type="ORF">HNQ46_002383</name>
</gene>
<evidence type="ECO:0000313" key="2">
    <source>
        <dbReference type="EMBL" id="MBB6042384.1"/>
    </source>
</evidence>
<comment type="caution">
    <text evidence="2">The sequence shown here is derived from an EMBL/GenBank/DDBJ whole genome shotgun (WGS) entry which is preliminary data.</text>
</comment>
<dbReference type="Proteomes" id="UP000522163">
    <property type="component" value="Unassembled WGS sequence"/>
</dbReference>
<keyword evidence="1" id="KW-0472">Membrane</keyword>
<keyword evidence="1" id="KW-0812">Transmembrane</keyword>
<sequence length="140" mass="16300">MKFFYYFIEGSRSTYQSPFLVQLLLLFIGLIWLFRRLIILRTGGSFFAPYHIVGDTLYIHAGLICIGKRAIPFSEMRAVHVDPIHSPHGGRYYAIQILRKSGLHKFFTITNNEQGKVYLEELKEALRKHGVGVRYLSKEY</sequence>
<dbReference type="RefSeq" id="WP_183684854.1">
    <property type="nucleotide sequence ID" value="NZ_JACHHH010000016.1"/>
</dbReference>
<accession>A0A7W9SHT4</accession>
<proteinExistence type="predicted"/>
<evidence type="ECO:0000313" key="3">
    <source>
        <dbReference type="Proteomes" id="UP000522163"/>
    </source>
</evidence>
<feature type="transmembrane region" description="Helical" evidence="1">
    <location>
        <begin position="15"/>
        <end position="34"/>
    </location>
</feature>
<dbReference type="AlphaFoldDB" id="A0A7W9SHT4"/>
<reference evidence="2 3" key="1">
    <citation type="submission" date="2020-08" db="EMBL/GenBank/DDBJ databases">
        <title>Genomic Encyclopedia of Type Strains, Phase IV (KMG-IV): sequencing the most valuable type-strain genomes for metagenomic binning, comparative biology and taxonomic classification.</title>
        <authorList>
            <person name="Goeker M."/>
        </authorList>
    </citation>
    <scope>NUCLEOTIDE SEQUENCE [LARGE SCALE GENOMIC DNA]</scope>
    <source>
        <strain evidence="2 3">DSM 17245</strain>
    </source>
</reference>
<keyword evidence="1" id="KW-1133">Transmembrane helix</keyword>
<organism evidence="2 3">
    <name type="scientific">Oribacterium sinus</name>
    <dbReference type="NCBI Taxonomy" id="237576"/>
    <lineage>
        <taxon>Bacteria</taxon>
        <taxon>Bacillati</taxon>
        <taxon>Bacillota</taxon>
        <taxon>Clostridia</taxon>
        <taxon>Lachnospirales</taxon>
        <taxon>Lachnospiraceae</taxon>
        <taxon>Oribacterium</taxon>
    </lineage>
</organism>
<evidence type="ECO:0000256" key="1">
    <source>
        <dbReference type="SAM" id="Phobius"/>
    </source>
</evidence>
<dbReference type="GeneID" id="85015893"/>
<protein>
    <submittedName>
        <fullName evidence="2">Uncharacterized protein</fullName>
    </submittedName>
</protein>
<dbReference type="EMBL" id="JACHHH010000016">
    <property type="protein sequence ID" value="MBB6042384.1"/>
    <property type="molecule type" value="Genomic_DNA"/>
</dbReference>